<comment type="subcellular location">
    <subcellularLocation>
        <location evidence="1">Membrane</location>
    </subcellularLocation>
</comment>
<keyword evidence="3 7" id="KW-0812">Transmembrane</keyword>
<evidence type="ECO:0000256" key="1">
    <source>
        <dbReference type="ARBA" id="ARBA00004370"/>
    </source>
</evidence>
<dbReference type="EMBL" id="JAUIZM010000004">
    <property type="protein sequence ID" value="KAK1391171.1"/>
    <property type="molecule type" value="Genomic_DNA"/>
</dbReference>
<proteinExistence type="inferred from homology"/>
<dbReference type="AlphaFoldDB" id="A0AAD8N024"/>
<organism evidence="8 9">
    <name type="scientific">Heracleum sosnowskyi</name>
    <dbReference type="NCBI Taxonomy" id="360622"/>
    <lineage>
        <taxon>Eukaryota</taxon>
        <taxon>Viridiplantae</taxon>
        <taxon>Streptophyta</taxon>
        <taxon>Embryophyta</taxon>
        <taxon>Tracheophyta</taxon>
        <taxon>Spermatophyta</taxon>
        <taxon>Magnoliopsida</taxon>
        <taxon>eudicotyledons</taxon>
        <taxon>Gunneridae</taxon>
        <taxon>Pentapetalae</taxon>
        <taxon>asterids</taxon>
        <taxon>campanulids</taxon>
        <taxon>Apiales</taxon>
        <taxon>Apiaceae</taxon>
        <taxon>Apioideae</taxon>
        <taxon>apioid superclade</taxon>
        <taxon>Tordylieae</taxon>
        <taxon>Tordyliinae</taxon>
        <taxon>Heracleum</taxon>
    </lineage>
</organism>
<feature type="transmembrane region" description="Helical" evidence="7">
    <location>
        <begin position="233"/>
        <end position="252"/>
    </location>
</feature>
<dbReference type="PANTHER" id="PTHR12668">
    <property type="entry name" value="TRANSMEMBRANE PROTEIN 14, 15"/>
    <property type="match status" value="1"/>
</dbReference>
<dbReference type="Pfam" id="PF03647">
    <property type="entry name" value="Tmemb_14"/>
    <property type="match status" value="1"/>
</dbReference>
<evidence type="ECO:0000256" key="3">
    <source>
        <dbReference type="ARBA" id="ARBA00022692"/>
    </source>
</evidence>
<keyword evidence="9" id="KW-1185">Reference proteome</keyword>
<comment type="similarity">
    <text evidence="2">Belongs to the TMEM14 family.</text>
</comment>
<feature type="transmembrane region" description="Helical" evidence="7">
    <location>
        <begin position="207"/>
        <end position="227"/>
    </location>
</feature>
<dbReference type="PANTHER" id="PTHR12668:SF43">
    <property type="entry name" value="TRANSMEMBRANE PROTEIN 14 HOMOLOG"/>
    <property type="match status" value="1"/>
</dbReference>
<keyword evidence="5 7" id="KW-0472">Membrane</keyword>
<dbReference type="Proteomes" id="UP001237642">
    <property type="component" value="Unassembled WGS sequence"/>
</dbReference>
<reference evidence="8" key="1">
    <citation type="submission" date="2023-02" db="EMBL/GenBank/DDBJ databases">
        <title>Genome of toxic invasive species Heracleum sosnowskyi carries increased number of genes despite the absence of recent whole-genome duplications.</title>
        <authorList>
            <person name="Schelkunov M."/>
            <person name="Shtratnikova V."/>
            <person name="Makarenko M."/>
            <person name="Klepikova A."/>
            <person name="Omelchenko D."/>
            <person name="Novikova G."/>
            <person name="Obukhova E."/>
            <person name="Bogdanov V."/>
            <person name="Penin A."/>
            <person name="Logacheva M."/>
        </authorList>
    </citation>
    <scope>NUCLEOTIDE SEQUENCE</scope>
    <source>
        <strain evidence="8">Hsosn_3</strain>
        <tissue evidence="8">Leaf</tissue>
    </source>
</reference>
<dbReference type="GO" id="GO:0009706">
    <property type="term" value="C:chloroplast inner membrane"/>
    <property type="evidence" value="ECO:0007669"/>
    <property type="project" value="TreeGrafter"/>
</dbReference>
<sequence length="354" mass="38845">MSCSSFTIANPGSRLITMPSSSSCFRFHSSSVALQHNRIYKLPSLPQRRRIALLTFTPQLLRHHSIHHNRSPFSLATSKQDSKPLETEGPEENHDTPIEGNESEEYWNQTLASFKEQALKVQSVSQEAYEEYSKRAIVILEETSKQLKIHAEKAKKDLTVIAEEVSKEGKQYLSKAADESPEPVKDIVQTFASSSNELNEVSQVRDFYIGIPYGGLLSLGGFLSFMITGSISALRFGVILGGALLASSISSLRSWKKGESSLMALRGQTAIASILFLRDMRILFVSSSFASFLTALVSGAILGFYIYRILLGGDSGGSNLEPRSESGELICQNSFEKNVAGQTSNKDMSAAVIE</sequence>
<evidence type="ECO:0000256" key="5">
    <source>
        <dbReference type="ARBA" id="ARBA00023136"/>
    </source>
</evidence>
<comment type="caution">
    <text evidence="8">The sequence shown here is derived from an EMBL/GenBank/DDBJ whole genome shotgun (WGS) entry which is preliminary data.</text>
</comment>
<evidence type="ECO:0000256" key="4">
    <source>
        <dbReference type="ARBA" id="ARBA00022989"/>
    </source>
</evidence>
<dbReference type="InterPro" id="IPR044890">
    <property type="entry name" value="TMEM14_sf"/>
</dbReference>
<feature type="region of interest" description="Disordered" evidence="6">
    <location>
        <begin position="67"/>
        <end position="100"/>
    </location>
</feature>
<evidence type="ECO:0000256" key="7">
    <source>
        <dbReference type="SAM" id="Phobius"/>
    </source>
</evidence>
<evidence type="ECO:0000313" key="8">
    <source>
        <dbReference type="EMBL" id="KAK1391171.1"/>
    </source>
</evidence>
<dbReference type="GO" id="GO:0015245">
    <property type="term" value="F:fatty acid transmembrane transporter activity"/>
    <property type="evidence" value="ECO:0007669"/>
    <property type="project" value="TreeGrafter"/>
</dbReference>
<keyword evidence="4 7" id="KW-1133">Transmembrane helix</keyword>
<protein>
    <submittedName>
        <fullName evidence="8">Protein FATTY ACID EXPORT 3, chloroplastic</fullName>
    </submittedName>
</protein>
<gene>
    <name evidence="8" type="ORF">POM88_019349</name>
</gene>
<feature type="compositionally biased region" description="Basic and acidic residues" evidence="6">
    <location>
        <begin position="80"/>
        <end position="97"/>
    </location>
</feature>
<dbReference type="Gene3D" id="1.10.10.1740">
    <property type="entry name" value="Transmembrane protein 14-like"/>
    <property type="match status" value="1"/>
</dbReference>
<dbReference type="InterPro" id="IPR005349">
    <property type="entry name" value="TMEM14"/>
</dbReference>
<feature type="transmembrane region" description="Helical" evidence="7">
    <location>
        <begin position="282"/>
        <end position="307"/>
    </location>
</feature>
<reference evidence="8" key="2">
    <citation type="submission" date="2023-05" db="EMBL/GenBank/DDBJ databases">
        <authorList>
            <person name="Schelkunov M.I."/>
        </authorList>
    </citation>
    <scope>NUCLEOTIDE SEQUENCE</scope>
    <source>
        <strain evidence="8">Hsosn_3</strain>
        <tissue evidence="8">Leaf</tissue>
    </source>
</reference>
<accession>A0AAD8N024</accession>
<evidence type="ECO:0000256" key="6">
    <source>
        <dbReference type="SAM" id="MobiDB-lite"/>
    </source>
</evidence>
<evidence type="ECO:0000313" key="9">
    <source>
        <dbReference type="Proteomes" id="UP001237642"/>
    </source>
</evidence>
<evidence type="ECO:0000256" key="2">
    <source>
        <dbReference type="ARBA" id="ARBA00007590"/>
    </source>
</evidence>
<name>A0AAD8N024_9APIA</name>